<comment type="caution">
    <text evidence="1">The sequence shown here is derived from an EMBL/GenBank/DDBJ whole genome shotgun (WGS) entry which is preliminary data.</text>
</comment>
<sequence>MMKPIKPRKKTQIDPNRKERKTSSHAPTEFYEPANKILEACKPLWLVCAGPVPDEIESSLREKYEEFLKKVNSSSLGLDNSPNHYYATIDDEPILLVKMQRVSIEHLFDEKRRDSYKTQSILRQVYIYHTVYQKPILISDGFHHFMIWFAESSMKIAKHPSFYGDLWKVFFNEAVSKSVNEGVSGKGDSNEEKKEKEKKRLNPIDILEIQYTYMKMTNTNEGFTVKKKFLALMYDEFTDQAVYDQVTYIYRFYCT</sequence>
<gene>
    <name evidence="1" type="ORF">Amon02_000702200</name>
</gene>
<proteinExistence type="predicted"/>
<evidence type="ECO:0000313" key="1">
    <source>
        <dbReference type="EMBL" id="GME84690.1"/>
    </source>
</evidence>
<reference evidence="1" key="1">
    <citation type="submission" date="2023-04" db="EMBL/GenBank/DDBJ databases">
        <title>Ambrosiozyma monospora NBRC 10751.</title>
        <authorList>
            <person name="Ichikawa N."/>
            <person name="Sato H."/>
            <person name="Tonouchi N."/>
        </authorList>
    </citation>
    <scope>NUCLEOTIDE SEQUENCE</scope>
    <source>
        <strain evidence="1">NBRC 10751</strain>
    </source>
</reference>
<evidence type="ECO:0000313" key="2">
    <source>
        <dbReference type="Proteomes" id="UP001165064"/>
    </source>
</evidence>
<accession>A0ACB5TCH4</accession>
<keyword evidence="2" id="KW-1185">Reference proteome</keyword>
<dbReference type="EMBL" id="BSXS01005686">
    <property type="protein sequence ID" value="GME84690.1"/>
    <property type="molecule type" value="Genomic_DNA"/>
</dbReference>
<protein>
    <submittedName>
        <fullName evidence="1">Unnamed protein product</fullName>
    </submittedName>
</protein>
<organism evidence="1 2">
    <name type="scientific">Ambrosiozyma monospora</name>
    <name type="common">Yeast</name>
    <name type="synonym">Endomycopsis monosporus</name>
    <dbReference type="NCBI Taxonomy" id="43982"/>
    <lineage>
        <taxon>Eukaryota</taxon>
        <taxon>Fungi</taxon>
        <taxon>Dikarya</taxon>
        <taxon>Ascomycota</taxon>
        <taxon>Saccharomycotina</taxon>
        <taxon>Pichiomycetes</taxon>
        <taxon>Pichiales</taxon>
        <taxon>Pichiaceae</taxon>
        <taxon>Ambrosiozyma</taxon>
    </lineage>
</organism>
<dbReference type="Proteomes" id="UP001165064">
    <property type="component" value="Unassembled WGS sequence"/>
</dbReference>
<name>A0ACB5TCH4_AMBMO</name>